<comment type="caution">
    <text evidence="3">The sequence shown here is derived from an EMBL/GenBank/DDBJ whole genome shotgun (WGS) entry which is preliminary data.</text>
</comment>
<evidence type="ECO:0000256" key="2">
    <source>
        <dbReference type="SAM" id="SignalP"/>
    </source>
</evidence>
<evidence type="ECO:0000313" key="4">
    <source>
        <dbReference type="Proteomes" id="UP000253508"/>
    </source>
</evidence>
<evidence type="ECO:0008006" key="5">
    <source>
        <dbReference type="Google" id="ProtNLM"/>
    </source>
</evidence>
<dbReference type="Proteomes" id="UP000253508">
    <property type="component" value="Unassembled WGS sequence"/>
</dbReference>
<dbReference type="Pfam" id="PF19516">
    <property type="entry name" value="DUF6049"/>
    <property type="match status" value="1"/>
</dbReference>
<feature type="chain" id="PRO_5017042025" description="2-oxoglutarate dehydrogenase" evidence="2">
    <location>
        <begin position="18"/>
        <end position="616"/>
    </location>
</feature>
<dbReference type="RefSeq" id="WP_114117675.1">
    <property type="nucleotide sequence ID" value="NZ_BMHU01000003.1"/>
</dbReference>
<dbReference type="AlphaFoldDB" id="A0A367Y3E0"/>
<dbReference type="EMBL" id="QORO01000002">
    <property type="protein sequence ID" value="RCK60060.1"/>
    <property type="molecule type" value="Genomic_DNA"/>
</dbReference>
<dbReference type="OrthoDB" id="4985746at2"/>
<sequence>MLAAAAALVALADPAIAADGKPAAGGSIEMTLAAGGVATAGSVNASFVLSGDDDSVVVTRGSALGSADEVRAWLTGSGSAQTAVDEVDVASGETSATATLAFDGLTAGVYPVAAKWDDAEQRAVVYVPEEGQAGVALVVPITAPAITAGILSSDALAELTAADGSLTAQLDAVDGTGAILAIDPAIPAAIRALGENAPAAATEWLDRLMALPNDRFALQYGDADVTPQVDAGLDSLLLPSHLGNFLDASAASATLSSLLDIGDAPEKLFWPSPGSADDDTVAALTGDSDAHVLAPASSTTNDEPALGDSVLAYDDELAAALLAAAREEDPDLQALETETARAQLWLAELDADGPLLVAFDRGETDGLAAAIETATSLAGQRPVSLEATLDAADGSVALDDTEPDTSRIAAIAGYLDDQPGLTTISTALAEPAAFLGETRAEMQQLLSVAWQDDAEGWSERAEALAVLNDDRAHAIELQQQQPVQLLSGSAPMPVWIRNDLPYPAEVTIVAVSDDPRLVIEQRTVVTAQADSVTRAKIDVKARVGSGDVTVHYTLESASGTQIGPTRDAPVTVRASWERVGLGVLGTIIVLFLGIGAVRQVRRRRRDRTDEPAPTEA</sequence>
<name>A0A367Y3E0_9MICO</name>
<accession>A0A367Y3E0</accession>
<keyword evidence="1" id="KW-0472">Membrane</keyword>
<protein>
    <recommendedName>
        <fullName evidence="5">2-oxoglutarate dehydrogenase</fullName>
    </recommendedName>
</protein>
<keyword evidence="4" id="KW-1185">Reference proteome</keyword>
<organism evidence="3 4">
    <name type="scientific">Microbacterium sorbitolivorans</name>
    <dbReference type="NCBI Taxonomy" id="1867410"/>
    <lineage>
        <taxon>Bacteria</taxon>
        <taxon>Bacillati</taxon>
        <taxon>Actinomycetota</taxon>
        <taxon>Actinomycetes</taxon>
        <taxon>Micrococcales</taxon>
        <taxon>Microbacteriaceae</taxon>
        <taxon>Microbacterium</taxon>
    </lineage>
</organism>
<keyword evidence="1" id="KW-1133">Transmembrane helix</keyword>
<reference evidence="3 4" key="1">
    <citation type="submission" date="2018-07" db="EMBL/GenBank/DDBJ databases">
        <title>Microbacterium endoborsara sp. nov., a novel actinobacterium isolated from Borszczowia aralocaspica.</title>
        <authorList>
            <person name="An D."/>
        </authorList>
    </citation>
    <scope>NUCLEOTIDE SEQUENCE [LARGE SCALE GENOMIC DNA]</scope>
    <source>
        <strain evidence="3 4">C1.15228</strain>
    </source>
</reference>
<gene>
    <name evidence="3" type="ORF">DTO57_07955</name>
</gene>
<proteinExistence type="predicted"/>
<feature type="signal peptide" evidence="2">
    <location>
        <begin position="1"/>
        <end position="17"/>
    </location>
</feature>
<feature type="transmembrane region" description="Helical" evidence="1">
    <location>
        <begin position="579"/>
        <end position="597"/>
    </location>
</feature>
<dbReference type="InterPro" id="IPR046112">
    <property type="entry name" value="DUF6049"/>
</dbReference>
<evidence type="ECO:0000256" key="1">
    <source>
        <dbReference type="SAM" id="Phobius"/>
    </source>
</evidence>
<keyword evidence="1" id="KW-0812">Transmembrane</keyword>
<evidence type="ECO:0000313" key="3">
    <source>
        <dbReference type="EMBL" id="RCK60060.1"/>
    </source>
</evidence>
<keyword evidence="2" id="KW-0732">Signal</keyword>